<dbReference type="AlphaFoldDB" id="A0A2J6SYG2"/>
<dbReference type="PANTHER" id="PTHR42912:SF83">
    <property type="entry name" value="METHYLTRANSFERASE TYPE 11 DOMAIN-CONTAINING PROTEIN"/>
    <property type="match status" value="1"/>
</dbReference>
<protein>
    <submittedName>
        <fullName evidence="3">S-adenosyl-L-methionine-dependent methyltransferase</fullName>
    </submittedName>
</protein>
<reference evidence="3 4" key="1">
    <citation type="submission" date="2016-04" db="EMBL/GenBank/DDBJ databases">
        <title>A degradative enzymes factory behind the ericoid mycorrhizal symbiosis.</title>
        <authorList>
            <consortium name="DOE Joint Genome Institute"/>
            <person name="Martino E."/>
            <person name="Morin E."/>
            <person name="Grelet G."/>
            <person name="Kuo A."/>
            <person name="Kohler A."/>
            <person name="Daghino S."/>
            <person name="Barry K."/>
            <person name="Choi C."/>
            <person name="Cichocki N."/>
            <person name="Clum A."/>
            <person name="Copeland A."/>
            <person name="Hainaut M."/>
            <person name="Haridas S."/>
            <person name="Labutti K."/>
            <person name="Lindquist E."/>
            <person name="Lipzen A."/>
            <person name="Khouja H.-R."/>
            <person name="Murat C."/>
            <person name="Ohm R."/>
            <person name="Olson A."/>
            <person name="Spatafora J."/>
            <person name="Veneault-Fourrey C."/>
            <person name="Henrissat B."/>
            <person name="Grigoriev I."/>
            <person name="Martin F."/>
            <person name="Perotto S."/>
        </authorList>
    </citation>
    <scope>NUCLEOTIDE SEQUENCE [LARGE SCALE GENOMIC DNA]</scope>
    <source>
        <strain evidence="3 4">E</strain>
    </source>
</reference>
<feature type="transmembrane region" description="Helical" evidence="2">
    <location>
        <begin position="87"/>
        <end position="108"/>
    </location>
</feature>
<dbReference type="SUPFAM" id="SSF53335">
    <property type="entry name" value="S-adenosyl-L-methionine-dependent methyltransferases"/>
    <property type="match status" value="1"/>
</dbReference>
<sequence length="379" mass="42078">MDMICRRMMLLHARSRAQEAAIQWRGVEGKRHLRRFGTTSFLRAAKPSKPPIKSSQKKKTLDYRTPTRRPQTSSPPKPKSNPLRHRTIPIIFGGAALFAFSAGIAYLVTAATRLADNPVPTSASAQEDVSSRYDKIASSFDDSVDLTERLMGITSLRKKLASLAHGDVLEVSIGTGRNLSYYDWNFKGHGGVGKPDSRGNIKKGKVRGFTAVDKSPEMLEVAHEKFSKMFPGILGVRWVIADAAEKGAIPGPPRNANERGGNLEGKYDTVIQTMGLCSVGDPVALLKNLGECVKEEEGRILLLEHGRGRWEWLNKVLDNSAEGHAKEFGCWWNRDLGSIVEESGLEVVKIEQPKWWRHGGTTWWIELKKPKTEAAKAQK</sequence>
<dbReference type="InterPro" id="IPR029063">
    <property type="entry name" value="SAM-dependent_MTases_sf"/>
</dbReference>
<keyword evidence="3" id="KW-0489">Methyltransferase</keyword>
<dbReference type="RefSeq" id="XP_024732647.1">
    <property type="nucleotide sequence ID" value="XM_024883595.1"/>
</dbReference>
<keyword evidence="2" id="KW-1133">Transmembrane helix</keyword>
<dbReference type="STRING" id="1095630.A0A2J6SYG2"/>
<organism evidence="3 4">
    <name type="scientific">Hyaloscypha bicolor E</name>
    <dbReference type="NCBI Taxonomy" id="1095630"/>
    <lineage>
        <taxon>Eukaryota</taxon>
        <taxon>Fungi</taxon>
        <taxon>Dikarya</taxon>
        <taxon>Ascomycota</taxon>
        <taxon>Pezizomycotina</taxon>
        <taxon>Leotiomycetes</taxon>
        <taxon>Helotiales</taxon>
        <taxon>Hyaloscyphaceae</taxon>
        <taxon>Hyaloscypha</taxon>
        <taxon>Hyaloscypha bicolor</taxon>
    </lineage>
</organism>
<evidence type="ECO:0000313" key="3">
    <source>
        <dbReference type="EMBL" id="PMD55743.1"/>
    </source>
</evidence>
<dbReference type="EMBL" id="KZ613854">
    <property type="protein sequence ID" value="PMD55743.1"/>
    <property type="molecule type" value="Genomic_DNA"/>
</dbReference>
<dbReference type="GeneID" id="36591672"/>
<name>A0A2J6SYG2_9HELO</name>
<dbReference type="GO" id="GO:0008168">
    <property type="term" value="F:methyltransferase activity"/>
    <property type="evidence" value="ECO:0007669"/>
    <property type="project" value="UniProtKB-KW"/>
</dbReference>
<accession>A0A2J6SYG2</accession>
<keyword evidence="2" id="KW-0812">Transmembrane</keyword>
<keyword evidence="4" id="KW-1185">Reference proteome</keyword>
<evidence type="ECO:0000256" key="1">
    <source>
        <dbReference type="SAM" id="MobiDB-lite"/>
    </source>
</evidence>
<dbReference type="OrthoDB" id="416496at2759"/>
<dbReference type="InParanoid" id="A0A2J6SYG2"/>
<feature type="region of interest" description="Disordered" evidence="1">
    <location>
        <begin position="39"/>
        <end position="85"/>
    </location>
</feature>
<proteinExistence type="predicted"/>
<dbReference type="GO" id="GO:0032259">
    <property type="term" value="P:methylation"/>
    <property type="evidence" value="ECO:0007669"/>
    <property type="project" value="UniProtKB-KW"/>
</dbReference>
<gene>
    <name evidence="3" type="ORF">K444DRAFT_633291</name>
</gene>
<dbReference type="InterPro" id="IPR050508">
    <property type="entry name" value="Methyltransf_Superfamily"/>
</dbReference>
<dbReference type="Proteomes" id="UP000235371">
    <property type="component" value="Unassembled WGS sequence"/>
</dbReference>
<dbReference type="PANTHER" id="PTHR42912">
    <property type="entry name" value="METHYLTRANSFERASE"/>
    <property type="match status" value="1"/>
</dbReference>
<keyword evidence="2" id="KW-0472">Membrane</keyword>
<keyword evidence="3" id="KW-0808">Transferase</keyword>
<evidence type="ECO:0000256" key="2">
    <source>
        <dbReference type="SAM" id="Phobius"/>
    </source>
</evidence>
<dbReference type="Gene3D" id="3.40.50.150">
    <property type="entry name" value="Vaccinia Virus protein VP39"/>
    <property type="match status" value="1"/>
</dbReference>
<evidence type="ECO:0000313" key="4">
    <source>
        <dbReference type="Proteomes" id="UP000235371"/>
    </source>
</evidence>
<dbReference type="Pfam" id="PF13489">
    <property type="entry name" value="Methyltransf_23"/>
    <property type="match status" value="1"/>
</dbReference>